<evidence type="ECO:0000313" key="1">
    <source>
        <dbReference type="EMBL" id="TRW21056.1"/>
    </source>
</evidence>
<accession>A0A552US51</accession>
<name>A0A552US51_9FLAO</name>
<dbReference type="Gene3D" id="1.10.260.40">
    <property type="entry name" value="lambda repressor-like DNA-binding domains"/>
    <property type="match status" value="1"/>
</dbReference>
<sequence length="145" mass="17339">MEEELFEIIILELDYFIIERVREMRIKHKPYLSMLKLSQEIDLGDSYVSSVENLKSRVKYNIRALHKIATFFKLRSYNELFPSRVMKNDIVRMRLRKLPIKKGKLNVNDNGTVDKTYEIISITPLTEKELQLWKSNKLDYLTIIK</sequence>
<dbReference type="RefSeq" id="WP_143375330.1">
    <property type="nucleotide sequence ID" value="NZ_VJVZ01000024.1"/>
</dbReference>
<reference evidence="1 2" key="1">
    <citation type="submission" date="2019-07" db="EMBL/GenBank/DDBJ databases">
        <title>Flavobacterium sp. nov., isolated from glacier ice.</title>
        <authorList>
            <person name="Liu Q."/>
            <person name="Xin Y.-H."/>
        </authorList>
    </citation>
    <scope>NUCLEOTIDE SEQUENCE [LARGE SCALE GENOMIC DNA]</scope>
    <source>
        <strain evidence="1 2">ZT4R6</strain>
    </source>
</reference>
<organism evidence="1 2">
    <name type="scientific">Flavobacterium zepuense</name>
    <dbReference type="NCBI Taxonomy" id="2593302"/>
    <lineage>
        <taxon>Bacteria</taxon>
        <taxon>Pseudomonadati</taxon>
        <taxon>Bacteroidota</taxon>
        <taxon>Flavobacteriia</taxon>
        <taxon>Flavobacteriales</taxon>
        <taxon>Flavobacteriaceae</taxon>
        <taxon>Flavobacterium</taxon>
    </lineage>
</organism>
<dbReference type="AlphaFoldDB" id="A0A552US51"/>
<dbReference type="InterPro" id="IPR010982">
    <property type="entry name" value="Lambda_DNA-bd_dom_sf"/>
</dbReference>
<comment type="caution">
    <text evidence="1">The sequence shown here is derived from an EMBL/GenBank/DDBJ whole genome shotgun (WGS) entry which is preliminary data.</text>
</comment>
<dbReference type="EMBL" id="VJVZ01000024">
    <property type="protein sequence ID" value="TRW21056.1"/>
    <property type="molecule type" value="Genomic_DNA"/>
</dbReference>
<proteinExistence type="predicted"/>
<dbReference type="Proteomes" id="UP000320643">
    <property type="component" value="Unassembled WGS sequence"/>
</dbReference>
<protein>
    <submittedName>
        <fullName evidence="1">Uncharacterized protein</fullName>
    </submittedName>
</protein>
<evidence type="ECO:0000313" key="2">
    <source>
        <dbReference type="Proteomes" id="UP000320643"/>
    </source>
</evidence>
<gene>
    <name evidence="1" type="ORF">FMM05_20665</name>
</gene>
<dbReference type="OrthoDB" id="1080574at2"/>
<dbReference type="GO" id="GO:0003677">
    <property type="term" value="F:DNA binding"/>
    <property type="evidence" value="ECO:0007669"/>
    <property type="project" value="InterPro"/>
</dbReference>
<keyword evidence="2" id="KW-1185">Reference proteome</keyword>